<dbReference type="OrthoDB" id="5958943at2759"/>
<dbReference type="SMART" id="SM00135">
    <property type="entry name" value="LY"/>
    <property type="match status" value="3"/>
</dbReference>
<protein>
    <recommendedName>
        <fullName evidence="3">YWTD domain-containing protein</fullName>
    </recommendedName>
</protein>
<organism evidence="1 2">
    <name type="scientific">Cercospora berteroae</name>
    <dbReference type="NCBI Taxonomy" id="357750"/>
    <lineage>
        <taxon>Eukaryota</taxon>
        <taxon>Fungi</taxon>
        <taxon>Dikarya</taxon>
        <taxon>Ascomycota</taxon>
        <taxon>Pezizomycotina</taxon>
        <taxon>Dothideomycetes</taxon>
        <taxon>Dothideomycetidae</taxon>
        <taxon>Mycosphaerellales</taxon>
        <taxon>Mycosphaerellaceae</taxon>
        <taxon>Cercospora</taxon>
    </lineage>
</organism>
<dbReference type="InterPro" id="IPR011042">
    <property type="entry name" value="6-blade_b-propeller_TolB-like"/>
</dbReference>
<proteinExistence type="predicted"/>
<comment type="caution">
    <text evidence="1">The sequence shown here is derived from an EMBL/GenBank/DDBJ whole genome shotgun (WGS) entry which is preliminary data.</text>
</comment>
<dbReference type="EMBL" id="PNEN01001736">
    <property type="protein sequence ID" value="PPJ51850.1"/>
    <property type="molecule type" value="Genomic_DNA"/>
</dbReference>
<dbReference type="PANTHER" id="PTHR46513:SF13">
    <property type="entry name" value="EGF-LIKE DOMAIN-CONTAINING PROTEIN"/>
    <property type="match status" value="1"/>
</dbReference>
<dbReference type="InterPro" id="IPR050778">
    <property type="entry name" value="Cueball_EGF_LRP_Nidogen"/>
</dbReference>
<evidence type="ECO:0008006" key="3">
    <source>
        <dbReference type="Google" id="ProtNLM"/>
    </source>
</evidence>
<gene>
    <name evidence="1" type="ORF">CBER1_09573</name>
</gene>
<dbReference type="STRING" id="357750.A0A2S6BWJ1"/>
<reference evidence="2" key="1">
    <citation type="journal article" date="2017" name="bioRxiv">
        <title>Conservation of a gene cluster reveals novel cercosporin biosynthetic mechanisms and extends production to the genus Colletotrichum.</title>
        <authorList>
            <person name="de Jonge R."/>
            <person name="Ebert M.K."/>
            <person name="Huitt-Roehl C.R."/>
            <person name="Pal P."/>
            <person name="Suttle J.C."/>
            <person name="Spanner R.E."/>
            <person name="Neubauer J.D."/>
            <person name="Jurick W.M.II."/>
            <person name="Stott K.A."/>
            <person name="Secor G.A."/>
            <person name="Thomma B.P.H.J."/>
            <person name="Van de Peer Y."/>
            <person name="Townsend C.A."/>
            <person name="Bolton M.D."/>
        </authorList>
    </citation>
    <scope>NUCLEOTIDE SEQUENCE [LARGE SCALE GENOMIC DNA]</scope>
    <source>
        <strain evidence="2">CBS538.71</strain>
    </source>
</reference>
<evidence type="ECO:0000313" key="1">
    <source>
        <dbReference type="EMBL" id="PPJ51850.1"/>
    </source>
</evidence>
<accession>A0A2S6BWJ1</accession>
<dbReference type="AlphaFoldDB" id="A0A2S6BWJ1"/>
<dbReference type="InterPro" id="IPR000033">
    <property type="entry name" value="LDLR_classB_rpt"/>
</dbReference>
<dbReference type="GO" id="GO:0060070">
    <property type="term" value="P:canonical Wnt signaling pathway"/>
    <property type="evidence" value="ECO:0007669"/>
    <property type="project" value="TreeGrafter"/>
</dbReference>
<dbReference type="GO" id="GO:0005886">
    <property type="term" value="C:plasma membrane"/>
    <property type="evidence" value="ECO:0007669"/>
    <property type="project" value="TreeGrafter"/>
</dbReference>
<dbReference type="SUPFAM" id="SSF63825">
    <property type="entry name" value="YWTD domain"/>
    <property type="match status" value="1"/>
</dbReference>
<sequence length="338" mass="37698">MPYLENNKNSNTSTLFILNIYRATPETPLYTQSTNDLTHPGRLLRFTPGKDDKPVTLLQDLHMPDGIAISKKHDRIFWTQMGNAGSNDGSIMTSNLDGSDVKCILSGGAIHTPKQIVIDEEAEKLYFCDREGLRVHRCDLDGGHREVLIQTGDWRNPDHQNDQTRWCVGIAISRDLGKLYWTQKGAPKMRQGRIFSAELEVPSGHSAVDRPDIKLIAENLPEPIDLELDEDMGALYWTDRGEFPFGNTLNRKTLRVGEAAPREEERKLGREILAEGFGEAIGLALDKVHGCAWVADLAGRIWRCDTKKPAAKQKVHEEELAVFTGLALCHGQVHGPGS</sequence>
<keyword evidence="2" id="KW-1185">Reference proteome</keyword>
<dbReference type="PANTHER" id="PTHR46513">
    <property type="entry name" value="VITELLOGENIN RECEPTOR-LIKE PROTEIN-RELATED-RELATED"/>
    <property type="match status" value="1"/>
</dbReference>
<name>A0A2S6BWJ1_9PEZI</name>
<dbReference type="Proteomes" id="UP000237631">
    <property type="component" value="Unassembled WGS sequence"/>
</dbReference>
<dbReference type="Gene3D" id="2.120.10.30">
    <property type="entry name" value="TolB, C-terminal domain"/>
    <property type="match status" value="2"/>
</dbReference>
<evidence type="ECO:0000313" key="2">
    <source>
        <dbReference type="Proteomes" id="UP000237631"/>
    </source>
</evidence>